<accession>A0ABV8V7I5</accession>
<dbReference type="Gene3D" id="3.40.30.10">
    <property type="entry name" value="Glutaredoxin"/>
    <property type="match status" value="1"/>
</dbReference>
<gene>
    <name evidence="2" type="ORF">ACFOX3_13805</name>
</gene>
<dbReference type="EMBL" id="JBHSCX010000020">
    <property type="protein sequence ID" value="MFC4363386.1"/>
    <property type="molecule type" value="Genomic_DNA"/>
</dbReference>
<dbReference type="SUPFAM" id="SSF52833">
    <property type="entry name" value="Thioredoxin-like"/>
    <property type="match status" value="1"/>
</dbReference>
<dbReference type="InterPro" id="IPR036249">
    <property type="entry name" value="Thioredoxin-like_sf"/>
</dbReference>
<dbReference type="Pfam" id="PF13410">
    <property type="entry name" value="GST_C_2"/>
    <property type="match status" value="1"/>
</dbReference>
<name>A0ABV8V7I5_9GAMM</name>
<dbReference type="PANTHER" id="PTHR43968:SF6">
    <property type="entry name" value="GLUTATHIONE S-TRANSFERASE OMEGA"/>
    <property type="match status" value="1"/>
</dbReference>
<feature type="domain" description="GST N-terminal" evidence="1">
    <location>
        <begin position="7"/>
        <end position="86"/>
    </location>
</feature>
<comment type="caution">
    <text evidence="2">The sequence shown here is derived from an EMBL/GenBank/DDBJ whole genome shotgun (WGS) entry which is preliminary data.</text>
</comment>
<dbReference type="InterPro" id="IPR004045">
    <property type="entry name" value="Glutathione_S-Trfase_N"/>
</dbReference>
<dbReference type="InterPro" id="IPR050983">
    <property type="entry name" value="GST_Omega/HSP26"/>
</dbReference>
<proteinExistence type="predicted"/>
<dbReference type="PROSITE" id="PS50404">
    <property type="entry name" value="GST_NTER"/>
    <property type="match status" value="1"/>
</dbReference>
<evidence type="ECO:0000259" key="1">
    <source>
        <dbReference type="PROSITE" id="PS50404"/>
    </source>
</evidence>
<dbReference type="InterPro" id="IPR036282">
    <property type="entry name" value="Glutathione-S-Trfase_C_sf"/>
</dbReference>
<dbReference type="PANTHER" id="PTHR43968">
    <property type="match status" value="1"/>
</dbReference>
<dbReference type="SUPFAM" id="SSF47616">
    <property type="entry name" value="GST C-terminal domain-like"/>
    <property type="match status" value="1"/>
</dbReference>
<evidence type="ECO:0000313" key="2">
    <source>
        <dbReference type="EMBL" id="MFC4363386.1"/>
    </source>
</evidence>
<dbReference type="Proteomes" id="UP001595840">
    <property type="component" value="Unassembled WGS sequence"/>
</dbReference>
<dbReference type="Pfam" id="PF13417">
    <property type="entry name" value="GST_N_3"/>
    <property type="match status" value="1"/>
</dbReference>
<dbReference type="InterPro" id="IPR040079">
    <property type="entry name" value="Glutathione_S-Trfase"/>
</dbReference>
<organism evidence="2 3">
    <name type="scientific">Simiduia curdlanivorans</name>
    <dbReference type="NCBI Taxonomy" id="1492769"/>
    <lineage>
        <taxon>Bacteria</taxon>
        <taxon>Pseudomonadati</taxon>
        <taxon>Pseudomonadota</taxon>
        <taxon>Gammaproteobacteria</taxon>
        <taxon>Cellvibrionales</taxon>
        <taxon>Cellvibrionaceae</taxon>
        <taxon>Simiduia</taxon>
    </lineage>
</organism>
<dbReference type="RefSeq" id="WP_290261140.1">
    <property type="nucleotide sequence ID" value="NZ_JAUFQG010000004.1"/>
</dbReference>
<dbReference type="PROSITE" id="PS51354">
    <property type="entry name" value="GLUTAREDOXIN_2"/>
    <property type="match status" value="1"/>
</dbReference>
<reference evidence="3" key="1">
    <citation type="journal article" date="2019" name="Int. J. Syst. Evol. Microbiol.">
        <title>The Global Catalogue of Microorganisms (GCM) 10K type strain sequencing project: providing services to taxonomists for standard genome sequencing and annotation.</title>
        <authorList>
            <consortium name="The Broad Institute Genomics Platform"/>
            <consortium name="The Broad Institute Genome Sequencing Center for Infectious Disease"/>
            <person name="Wu L."/>
            <person name="Ma J."/>
        </authorList>
    </citation>
    <scope>NUCLEOTIDE SEQUENCE [LARGE SCALE GENOMIC DNA]</scope>
    <source>
        <strain evidence="3">CECT 8570</strain>
    </source>
</reference>
<sequence>MAEQQRSLPILYSFRRCPYAMRARLALKVVGLDVYIREILLKDKPEPMLAISPKGTVPVMLLPSGRVLDESRDIMAWAASQSGSQKLAAAEQDALQWLDLNDVEFKQHLDRYKYADRYPEHPAEFYRAEAEVFLLQLEQQLQLQQKQGVSQFLLGSTLTQADIGIFPFVRQFVMVDQPWFESADYVCVKRWLNFWLGSNVFARVMQRYSPWKSTDVATIF</sequence>
<keyword evidence="3" id="KW-1185">Reference proteome</keyword>
<protein>
    <submittedName>
        <fullName evidence="2">Glutathione S-transferase</fullName>
    </submittedName>
</protein>
<dbReference type="Gene3D" id="1.20.1050.10">
    <property type="match status" value="1"/>
</dbReference>
<evidence type="ECO:0000313" key="3">
    <source>
        <dbReference type="Proteomes" id="UP001595840"/>
    </source>
</evidence>
<dbReference type="SFLD" id="SFLDS00019">
    <property type="entry name" value="Glutathione_Transferase_(cytos"/>
    <property type="match status" value="1"/>
</dbReference>
<dbReference type="CDD" id="cd03196">
    <property type="entry name" value="GST_C_5"/>
    <property type="match status" value="1"/>
</dbReference>